<dbReference type="GO" id="GO:0008820">
    <property type="term" value="F:cobinamide phosphate guanylyltransferase activity"/>
    <property type="evidence" value="ECO:0007669"/>
    <property type="project" value="UniProtKB-EC"/>
</dbReference>
<evidence type="ECO:0000256" key="9">
    <source>
        <dbReference type="ARBA" id="ARBA00012523"/>
    </source>
</evidence>
<dbReference type="STRING" id="1182568.SU48_00930"/>
<comment type="catalytic activity">
    <reaction evidence="1">
        <text>adenosylcob(III)inamide + ATP = adenosylcob(III)inamide phosphate + ADP + H(+)</text>
        <dbReference type="Rhea" id="RHEA:15769"/>
        <dbReference type="ChEBI" id="CHEBI:2480"/>
        <dbReference type="ChEBI" id="CHEBI:15378"/>
        <dbReference type="ChEBI" id="CHEBI:30616"/>
        <dbReference type="ChEBI" id="CHEBI:58502"/>
        <dbReference type="ChEBI" id="CHEBI:456216"/>
        <dbReference type="EC" id="2.7.1.156"/>
    </reaction>
</comment>
<dbReference type="Gene3D" id="3.40.50.300">
    <property type="entry name" value="P-loop containing nucleotide triphosphate hydrolases"/>
    <property type="match status" value="1"/>
</dbReference>
<evidence type="ECO:0000256" key="5">
    <source>
        <dbReference type="ARBA" id="ARBA00004692"/>
    </source>
</evidence>
<accession>A0A172T6F1</accession>
<evidence type="ECO:0000256" key="11">
    <source>
        <dbReference type="ARBA" id="ARBA00022679"/>
    </source>
</evidence>
<reference evidence="20 21" key="1">
    <citation type="submission" date="2015-01" db="EMBL/GenBank/DDBJ databases">
        <title>Deinococcus puniceus/DY1/ whole genome sequencing.</title>
        <authorList>
            <person name="Kim M.K."/>
            <person name="Srinivasan S."/>
            <person name="Lee J.-J."/>
        </authorList>
    </citation>
    <scope>NUCLEOTIDE SEQUENCE [LARGE SCALE GENOMIC DNA]</scope>
    <source>
        <strain evidence="20 21">DY1</strain>
    </source>
</reference>
<dbReference type="GO" id="GO:0009236">
    <property type="term" value="P:cobalamin biosynthetic process"/>
    <property type="evidence" value="ECO:0007669"/>
    <property type="project" value="UniProtKB-UniPathway"/>
</dbReference>
<dbReference type="EC" id="2.7.7.62" evidence="9"/>
<sequence>MTLIFVTGGVRSGKSRFAERLVQERAGSSVTYLATAQAFDTEMEDRIARHRTDRPAEWHTIEEPLDVLSALQVAPTPAILLDCLSLWVSNLLLSGLDEAAILARAEAVLHAQALRGGLLIAVTNEVGSGIVPDNALARSYRDILGRVNQRFAAASAEAYLLASGLPLRLK</sequence>
<dbReference type="Pfam" id="PF02283">
    <property type="entry name" value="CobU"/>
    <property type="match status" value="1"/>
</dbReference>
<dbReference type="GO" id="GO:0043752">
    <property type="term" value="F:adenosylcobinamide kinase activity"/>
    <property type="evidence" value="ECO:0007669"/>
    <property type="project" value="UniProtKB-EC"/>
</dbReference>
<gene>
    <name evidence="20" type="ORF">SU48_00930</name>
</gene>
<keyword evidence="15 19" id="KW-0342">GTP-binding</keyword>
<dbReference type="GO" id="GO:0005524">
    <property type="term" value="F:ATP binding"/>
    <property type="evidence" value="ECO:0007669"/>
    <property type="project" value="UniProtKB-KW"/>
</dbReference>
<keyword evidence="12 19" id="KW-0547">Nucleotide-binding</keyword>
<name>A0A172T6F1_9DEIO</name>
<feature type="binding site" evidence="19">
    <location>
        <begin position="51"/>
        <end position="54"/>
    </location>
    <ligand>
        <name>GTP</name>
        <dbReference type="ChEBI" id="CHEBI:37565"/>
    </ligand>
</feature>
<keyword evidence="10" id="KW-0169">Cobalamin biosynthesis</keyword>
<dbReference type="KEGG" id="dpu:SU48_00930"/>
<comment type="pathway">
    <text evidence="6">Cofactor biosynthesis; adenosylcobalamin biosynthesis; adenosylcobalamin from cob(II)yrinate a,c-diamide: step 5/7.</text>
</comment>
<evidence type="ECO:0000256" key="6">
    <source>
        <dbReference type="ARBA" id="ARBA00005159"/>
    </source>
</evidence>
<comment type="pathway">
    <text evidence="5">Cofactor biosynthesis; adenosylcobalamin biosynthesis; adenosylcobalamin from cob(II)yrinate a,c-diamide: step 6/7.</text>
</comment>
<keyword evidence="11" id="KW-0808">Transferase</keyword>
<keyword evidence="14" id="KW-0067">ATP-binding</keyword>
<keyword evidence="13" id="KW-0418">Kinase</keyword>
<dbReference type="UniPathway" id="UPA00148">
    <property type="reaction ID" value="UER00236"/>
</dbReference>
<evidence type="ECO:0000256" key="4">
    <source>
        <dbReference type="ARBA" id="ARBA00003889"/>
    </source>
</evidence>
<organism evidence="20 21">
    <name type="scientific">Deinococcus puniceus</name>
    <dbReference type="NCBI Taxonomy" id="1182568"/>
    <lineage>
        <taxon>Bacteria</taxon>
        <taxon>Thermotogati</taxon>
        <taxon>Deinococcota</taxon>
        <taxon>Deinococci</taxon>
        <taxon>Deinococcales</taxon>
        <taxon>Deinococcaceae</taxon>
        <taxon>Deinococcus</taxon>
    </lineage>
</organism>
<dbReference type="OrthoDB" id="9799422at2"/>
<feature type="binding site" evidence="19">
    <location>
        <position position="82"/>
    </location>
    <ligand>
        <name>GTP</name>
        <dbReference type="ChEBI" id="CHEBI:37565"/>
    </ligand>
</feature>
<evidence type="ECO:0000256" key="3">
    <source>
        <dbReference type="ARBA" id="ARBA00001522"/>
    </source>
</evidence>
<comment type="function">
    <text evidence="4">Catalyzes ATP-dependent phosphorylation of adenosylcobinamide and addition of GMP to adenosylcobinamide phosphate.</text>
</comment>
<protein>
    <recommendedName>
        <fullName evidence="16">Adenosylcobinamide kinase</fullName>
        <ecNumber evidence="8">2.7.1.156</ecNumber>
        <ecNumber evidence="9">2.7.7.62</ecNumber>
    </recommendedName>
    <alternativeName>
        <fullName evidence="17">Adenosylcobinamide-phosphate guanylyltransferase</fullName>
    </alternativeName>
</protein>
<dbReference type="InterPro" id="IPR003203">
    <property type="entry name" value="CobU/CobP"/>
</dbReference>
<dbReference type="EMBL" id="CP011387">
    <property type="protein sequence ID" value="ANE42560.1"/>
    <property type="molecule type" value="Genomic_DNA"/>
</dbReference>
<evidence type="ECO:0000256" key="19">
    <source>
        <dbReference type="PIRSR" id="PIRSR006135-2"/>
    </source>
</evidence>
<dbReference type="PANTHER" id="PTHR34848">
    <property type="match status" value="1"/>
</dbReference>
<evidence type="ECO:0000256" key="10">
    <source>
        <dbReference type="ARBA" id="ARBA00022573"/>
    </source>
</evidence>
<dbReference type="PANTHER" id="PTHR34848:SF1">
    <property type="entry name" value="BIFUNCTIONAL ADENOSYLCOBALAMIN BIOSYNTHESIS PROTEIN COBU"/>
    <property type="match status" value="1"/>
</dbReference>
<evidence type="ECO:0000256" key="8">
    <source>
        <dbReference type="ARBA" id="ARBA00012016"/>
    </source>
</evidence>
<evidence type="ECO:0000256" key="7">
    <source>
        <dbReference type="ARBA" id="ARBA00007490"/>
    </source>
</evidence>
<evidence type="ECO:0000256" key="15">
    <source>
        <dbReference type="ARBA" id="ARBA00023134"/>
    </source>
</evidence>
<dbReference type="CDD" id="cd00544">
    <property type="entry name" value="CobU"/>
    <property type="match status" value="1"/>
</dbReference>
<evidence type="ECO:0000256" key="2">
    <source>
        <dbReference type="ARBA" id="ARBA00000711"/>
    </source>
</evidence>
<dbReference type="AlphaFoldDB" id="A0A172T6F1"/>
<dbReference type="PIRSF" id="PIRSF006135">
    <property type="entry name" value="CobU"/>
    <property type="match status" value="1"/>
</dbReference>
<dbReference type="SUPFAM" id="SSF52540">
    <property type="entry name" value="P-loop containing nucleoside triphosphate hydrolases"/>
    <property type="match status" value="1"/>
</dbReference>
<feature type="binding site" evidence="19">
    <location>
        <position position="62"/>
    </location>
    <ligand>
        <name>GTP</name>
        <dbReference type="ChEBI" id="CHEBI:37565"/>
    </ligand>
</feature>
<comment type="catalytic activity">
    <reaction evidence="2">
        <text>adenosylcob(III)inamide phosphate + GTP + H(+) = adenosylcob(III)inamide-GDP + diphosphate</text>
        <dbReference type="Rhea" id="RHEA:22712"/>
        <dbReference type="ChEBI" id="CHEBI:15378"/>
        <dbReference type="ChEBI" id="CHEBI:33019"/>
        <dbReference type="ChEBI" id="CHEBI:37565"/>
        <dbReference type="ChEBI" id="CHEBI:58502"/>
        <dbReference type="ChEBI" id="CHEBI:60487"/>
        <dbReference type="EC" id="2.7.7.62"/>
    </reaction>
</comment>
<evidence type="ECO:0000313" key="20">
    <source>
        <dbReference type="EMBL" id="ANE42560.1"/>
    </source>
</evidence>
<evidence type="ECO:0000313" key="21">
    <source>
        <dbReference type="Proteomes" id="UP000077363"/>
    </source>
</evidence>
<evidence type="ECO:0000256" key="12">
    <source>
        <dbReference type="ARBA" id="ARBA00022741"/>
    </source>
</evidence>
<evidence type="ECO:0000256" key="14">
    <source>
        <dbReference type="ARBA" id="ARBA00022840"/>
    </source>
</evidence>
<dbReference type="NCBIfam" id="NF004469">
    <property type="entry name" value="PRK05800.1"/>
    <property type="match status" value="1"/>
</dbReference>
<comment type="catalytic activity">
    <reaction evidence="3">
        <text>adenosylcob(III)inamide + GTP = adenosylcob(III)inamide phosphate + GDP + H(+)</text>
        <dbReference type="Rhea" id="RHEA:15765"/>
        <dbReference type="ChEBI" id="CHEBI:2480"/>
        <dbReference type="ChEBI" id="CHEBI:15378"/>
        <dbReference type="ChEBI" id="CHEBI:37565"/>
        <dbReference type="ChEBI" id="CHEBI:58189"/>
        <dbReference type="ChEBI" id="CHEBI:58502"/>
        <dbReference type="EC" id="2.7.1.156"/>
    </reaction>
</comment>
<dbReference type="GO" id="GO:0005525">
    <property type="term" value="F:GTP binding"/>
    <property type="evidence" value="ECO:0007669"/>
    <property type="project" value="UniProtKB-KW"/>
</dbReference>
<proteinExistence type="inferred from homology"/>
<evidence type="ECO:0000256" key="18">
    <source>
        <dbReference type="PIRSR" id="PIRSR006135-1"/>
    </source>
</evidence>
<dbReference type="InterPro" id="IPR027417">
    <property type="entry name" value="P-loop_NTPase"/>
</dbReference>
<dbReference type="Proteomes" id="UP000077363">
    <property type="component" value="Chromosome"/>
</dbReference>
<evidence type="ECO:0000256" key="13">
    <source>
        <dbReference type="ARBA" id="ARBA00022777"/>
    </source>
</evidence>
<dbReference type="EC" id="2.7.1.156" evidence="8"/>
<evidence type="ECO:0000256" key="17">
    <source>
        <dbReference type="ARBA" id="ARBA00030571"/>
    </source>
</evidence>
<keyword evidence="21" id="KW-1185">Reference proteome</keyword>
<dbReference type="PATRIC" id="fig|1182568.3.peg.192"/>
<feature type="binding site" evidence="19">
    <location>
        <begin position="8"/>
        <end position="15"/>
    </location>
    <ligand>
        <name>GTP</name>
        <dbReference type="ChEBI" id="CHEBI:37565"/>
    </ligand>
</feature>
<evidence type="ECO:0000256" key="1">
    <source>
        <dbReference type="ARBA" id="ARBA00000312"/>
    </source>
</evidence>
<evidence type="ECO:0000256" key="16">
    <source>
        <dbReference type="ARBA" id="ARBA00029570"/>
    </source>
</evidence>
<comment type="similarity">
    <text evidence="7">Belongs to the CobU/CobP family.</text>
</comment>
<feature type="active site" description="GMP-histidine intermediate" evidence="18">
    <location>
        <position position="50"/>
    </location>
</feature>
<dbReference type="RefSeq" id="WP_064013605.1">
    <property type="nucleotide sequence ID" value="NZ_CP011387.1"/>
</dbReference>
<feature type="binding site" evidence="19">
    <location>
        <begin position="34"/>
        <end position="36"/>
    </location>
    <ligand>
        <name>GTP</name>
        <dbReference type="ChEBI" id="CHEBI:37565"/>
    </ligand>
</feature>